<dbReference type="SUPFAM" id="SSF52540">
    <property type="entry name" value="P-loop containing nucleoside triphosphate hydrolases"/>
    <property type="match status" value="1"/>
</dbReference>
<protein>
    <recommendedName>
        <fullName evidence="7">Shikimate kinase</fullName>
        <shortName evidence="7">SK</shortName>
        <ecNumber evidence="7">2.7.1.71</ecNumber>
    </recommendedName>
</protein>
<dbReference type="OrthoDB" id="9800332at2"/>
<comment type="similarity">
    <text evidence="7">Belongs to the shikimate kinase family.</text>
</comment>
<keyword evidence="7" id="KW-0479">Metal-binding</keyword>
<dbReference type="PRINTS" id="PR01100">
    <property type="entry name" value="SHIKIMTKNASE"/>
</dbReference>
<feature type="binding site" evidence="7">
    <location>
        <position position="43"/>
    </location>
    <ligand>
        <name>substrate</name>
    </ligand>
</feature>
<comment type="function">
    <text evidence="7">Catalyzes the specific phosphorylation of the 3-hydroxyl group of shikimic acid using ATP as a cosubstrate.</text>
</comment>
<reference evidence="8" key="1">
    <citation type="submission" date="2006-06" db="EMBL/GenBank/DDBJ databases">
        <title>Complete sequence of Trichodesmium erythraeum IMS101.</title>
        <authorList>
            <consortium name="US DOE Joint Genome Institute"/>
            <person name="Copeland A."/>
            <person name="Lucas S."/>
            <person name="Lapidus A."/>
            <person name="Barry K."/>
            <person name="Detter J.C."/>
            <person name="Glavina del Rio T."/>
            <person name="Hammon N."/>
            <person name="Israni S."/>
            <person name="Dalin E."/>
            <person name="Tice H."/>
            <person name="Pitluck S."/>
            <person name="Kiss H."/>
            <person name="Munk A.C."/>
            <person name="Brettin T."/>
            <person name="Bruce D."/>
            <person name="Han C."/>
            <person name="Tapia R."/>
            <person name="Gilna P."/>
            <person name="Schmutz J."/>
            <person name="Larimer F."/>
            <person name="Land M."/>
            <person name="Hauser L."/>
            <person name="Kyrpides N."/>
            <person name="Kim E."/>
            <person name="Richardson P."/>
        </authorList>
    </citation>
    <scope>NUCLEOTIDE SEQUENCE [LARGE SCALE GENOMIC DNA]</scope>
    <source>
        <strain evidence="8">IMS101</strain>
    </source>
</reference>
<dbReference type="GO" id="GO:0008652">
    <property type="term" value="P:amino acid biosynthetic process"/>
    <property type="evidence" value="ECO:0007669"/>
    <property type="project" value="UniProtKB-KW"/>
</dbReference>
<evidence type="ECO:0000256" key="4">
    <source>
        <dbReference type="ARBA" id="ARBA00022777"/>
    </source>
</evidence>
<evidence type="ECO:0000256" key="5">
    <source>
        <dbReference type="ARBA" id="ARBA00022840"/>
    </source>
</evidence>
<keyword evidence="7" id="KW-0460">Magnesium</keyword>
<dbReference type="CDD" id="cd00464">
    <property type="entry name" value="SK"/>
    <property type="match status" value="1"/>
</dbReference>
<feature type="binding site" evidence="7">
    <location>
        <position position="145"/>
    </location>
    <ligand>
        <name>substrate</name>
    </ligand>
</feature>
<dbReference type="UniPathway" id="UPA00053">
    <property type="reaction ID" value="UER00088"/>
</dbReference>
<evidence type="ECO:0000256" key="2">
    <source>
        <dbReference type="ARBA" id="ARBA00022679"/>
    </source>
</evidence>
<keyword evidence="4 7" id="KW-0418">Kinase</keyword>
<dbReference type="EMBL" id="CP000393">
    <property type="protein sequence ID" value="ABG50792.1"/>
    <property type="molecule type" value="Genomic_DNA"/>
</dbReference>
<evidence type="ECO:0000313" key="8">
    <source>
        <dbReference type="EMBL" id="ABG50792.1"/>
    </source>
</evidence>
<dbReference type="GO" id="GO:0000287">
    <property type="term" value="F:magnesium ion binding"/>
    <property type="evidence" value="ECO:0007669"/>
    <property type="project" value="UniProtKB-UniRule"/>
</dbReference>
<evidence type="ECO:0000256" key="6">
    <source>
        <dbReference type="ARBA" id="ARBA00023141"/>
    </source>
</evidence>
<comment type="pathway">
    <text evidence="7">Metabolic intermediate biosynthesis; chorismate biosynthesis; chorismate from D-erythrose 4-phosphate and phosphoenolpyruvate: step 5/7.</text>
</comment>
<feature type="binding site" evidence="7">
    <location>
        <position position="67"/>
    </location>
    <ligand>
        <name>substrate</name>
    </ligand>
</feature>
<sequence length="184" mass="20571">MDISNRKLLQGVNLYLVGMMGAGKTTVGHLLAQHLGYSFLDTDNLITQAAGKSINEIFATEGEAAFRELETNILSEISSYKNLTIATGGGIVISRFNWSYLRHGIVVWLDVPVEVLYSRLQGDQTRPLIQNSNPLARLQAILEERRPFYNCADVHVNVDIQDTPQQVTILTLEEIKKVLKSSQR</sequence>
<dbReference type="Pfam" id="PF01202">
    <property type="entry name" value="SKI"/>
    <property type="match status" value="1"/>
</dbReference>
<dbReference type="InterPro" id="IPR031322">
    <property type="entry name" value="Shikimate/glucono_kinase"/>
</dbReference>
<feature type="binding site" evidence="7">
    <location>
        <begin position="21"/>
        <end position="26"/>
    </location>
    <ligand>
        <name>ATP</name>
        <dbReference type="ChEBI" id="CHEBI:30616"/>
    </ligand>
</feature>
<comment type="subunit">
    <text evidence="7">Monomer.</text>
</comment>
<dbReference type="GO" id="GO:0009423">
    <property type="term" value="P:chorismate biosynthetic process"/>
    <property type="evidence" value="ECO:0007669"/>
    <property type="project" value="UniProtKB-UniRule"/>
</dbReference>
<comment type="cofactor">
    <cofactor evidence="7">
        <name>Mg(2+)</name>
        <dbReference type="ChEBI" id="CHEBI:18420"/>
    </cofactor>
    <text evidence="7">Binds 1 Mg(2+) ion per subunit.</text>
</comment>
<dbReference type="GO" id="GO:0004765">
    <property type="term" value="F:shikimate kinase activity"/>
    <property type="evidence" value="ECO:0007669"/>
    <property type="project" value="UniProtKB-UniRule"/>
</dbReference>
<evidence type="ECO:0000256" key="3">
    <source>
        <dbReference type="ARBA" id="ARBA00022741"/>
    </source>
</evidence>
<keyword evidence="7" id="KW-0963">Cytoplasm</keyword>
<dbReference type="AlphaFoldDB" id="Q115N2"/>
<organism evidence="8">
    <name type="scientific">Trichodesmium erythraeum (strain IMS101)</name>
    <dbReference type="NCBI Taxonomy" id="203124"/>
    <lineage>
        <taxon>Bacteria</taxon>
        <taxon>Bacillati</taxon>
        <taxon>Cyanobacteriota</taxon>
        <taxon>Cyanophyceae</taxon>
        <taxon>Oscillatoriophycideae</taxon>
        <taxon>Oscillatoriales</taxon>
        <taxon>Microcoleaceae</taxon>
        <taxon>Trichodesmium</taxon>
    </lineage>
</organism>
<keyword evidence="3 7" id="KW-0547">Nucleotide-binding</keyword>
<dbReference type="PANTHER" id="PTHR21087:SF16">
    <property type="entry name" value="SHIKIMATE KINASE 1, CHLOROPLASTIC"/>
    <property type="match status" value="1"/>
</dbReference>
<dbReference type="KEGG" id="ter:Tery_1506"/>
<comment type="caution">
    <text evidence="7">Lacks conserved residue(s) required for the propagation of feature annotation.</text>
</comment>
<keyword evidence="6 7" id="KW-0057">Aromatic amino acid biosynthesis</keyword>
<gene>
    <name evidence="7" type="primary">aroK</name>
    <name evidence="8" type="ordered locus">Tery_1506</name>
</gene>
<dbReference type="STRING" id="203124.Tery_1506"/>
<dbReference type="PANTHER" id="PTHR21087">
    <property type="entry name" value="SHIKIMATE KINASE"/>
    <property type="match status" value="1"/>
</dbReference>
<feature type="binding site" evidence="7">
    <location>
        <position position="25"/>
    </location>
    <ligand>
        <name>Mg(2+)</name>
        <dbReference type="ChEBI" id="CHEBI:18420"/>
    </ligand>
</feature>
<dbReference type="eggNOG" id="COG0703">
    <property type="taxonomic scope" value="Bacteria"/>
</dbReference>
<evidence type="ECO:0000256" key="7">
    <source>
        <dbReference type="HAMAP-Rule" id="MF_00109"/>
    </source>
</evidence>
<keyword evidence="5 7" id="KW-0067">ATP-binding</keyword>
<dbReference type="RefSeq" id="WP_011611168.1">
    <property type="nucleotide sequence ID" value="NC_008312.1"/>
</dbReference>
<comment type="subcellular location">
    <subcellularLocation>
        <location evidence="7">Cytoplasm</location>
    </subcellularLocation>
</comment>
<accession>Q115N2</accession>
<dbReference type="GO" id="GO:0005829">
    <property type="term" value="C:cytosol"/>
    <property type="evidence" value="ECO:0007669"/>
    <property type="project" value="TreeGrafter"/>
</dbReference>
<dbReference type="Gene3D" id="3.40.50.300">
    <property type="entry name" value="P-loop containing nucleotide triphosphate hydrolases"/>
    <property type="match status" value="1"/>
</dbReference>
<dbReference type="HAMAP" id="MF_00109">
    <property type="entry name" value="Shikimate_kinase"/>
    <property type="match status" value="1"/>
</dbReference>
<proteinExistence type="inferred from homology"/>
<dbReference type="HOGENOM" id="CLU_057607_2_3_3"/>
<feature type="binding site" evidence="7">
    <location>
        <position position="126"/>
    </location>
    <ligand>
        <name>ATP</name>
        <dbReference type="ChEBI" id="CHEBI:30616"/>
    </ligand>
</feature>
<name>Q115N2_TRIEI</name>
<dbReference type="InterPro" id="IPR027417">
    <property type="entry name" value="P-loop_NTPase"/>
</dbReference>
<dbReference type="GO" id="GO:0005524">
    <property type="term" value="F:ATP binding"/>
    <property type="evidence" value="ECO:0007669"/>
    <property type="project" value="UniProtKB-UniRule"/>
</dbReference>
<dbReference type="InterPro" id="IPR000623">
    <property type="entry name" value="Shikimate_kinase/TSH1"/>
</dbReference>
<comment type="catalytic activity">
    <reaction evidence="7">
        <text>shikimate + ATP = 3-phosphoshikimate + ADP + H(+)</text>
        <dbReference type="Rhea" id="RHEA:13121"/>
        <dbReference type="ChEBI" id="CHEBI:15378"/>
        <dbReference type="ChEBI" id="CHEBI:30616"/>
        <dbReference type="ChEBI" id="CHEBI:36208"/>
        <dbReference type="ChEBI" id="CHEBI:145989"/>
        <dbReference type="ChEBI" id="CHEBI:456216"/>
        <dbReference type="EC" id="2.7.1.71"/>
    </reaction>
</comment>
<keyword evidence="1 7" id="KW-0028">Amino-acid biosynthesis</keyword>
<keyword evidence="2 7" id="KW-0808">Transferase</keyword>
<dbReference type="EC" id="2.7.1.71" evidence="7"/>
<feature type="binding site" evidence="7">
    <location>
        <position position="89"/>
    </location>
    <ligand>
        <name>substrate</name>
    </ligand>
</feature>
<dbReference type="GO" id="GO:0009073">
    <property type="term" value="P:aromatic amino acid family biosynthetic process"/>
    <property type="evidence" value="ECO:0007669"/>
    <property type="project" value="UniProtKB-KW"/>
</dbReference>
<evidence type="ECO:0000256" key="1">
    <source>
        <dbReference type="ARBA" id="ARBA00022605"/>
    </source>
</evidence>